<dbReference type="SUPFAM" id="SSF88659">
    <property type="entry name" value="Sigma3 and sigma4 domains of RNA polymerase sigma factors"/>
    <property type="match status" value="1"/>
</dbReference>
<dbReference type="InterPro" id="IPR013249">
    <property type="entry name" value="RNA_pol_sigma70_r4_t2"/>
</dbReference>
<sequence length="173" mass="20230">MSDDKNSTCNEQAFDQFFKSHSKLLRNYLYYKFGDLDQAEDIVQDAFIKLWNNCAKVSLDKAKSYVYTIATNLGISNARHQKVKFKYQNYITQRKSDVHHESPEFIALEKEYMDKLKNAIAQLPERQREVFLLSRIDKKTYKEIAELSGVSVKAIEKLMHKALLTLRKKIGNI</sequence>
<evidence type="ECO:0000256" key="4">
    <source>
        <dbReference type="ARBA" id="ARBA00023163"/>
    </source>
</evidence>
<dbReference type="InterPro" id="IPR013324">
    <property type="entry name" value="RNA_pol_sigma_r3/r4-like"/>
</dbReference>
<dbReference type="Gene3D" id="1.10.10.10">
    <property type="entry name" value="Winged helix-like DNA-binding domain superfamily/Winged helix DNA-binding domain"/>
    <property type="match status" value="1"/>
</dbReference>
<keyword evidence="3" id="KW-0731">Sigma factor</keyword>
<accession>A0A937DB62</accession>
<evidence type="ECO:0000256" key="3">
    <source>
        <dbReference type="ARBA" id="ARBA00023082"/>
    </source>
</evidence>
<dbReference type="InterPro" id="IPR036388">
    <property type="entry name" value="WH-like_DNA-bd_sf"/>
</dbReference>
<dbReference type="PANTHER" id="PTHR43133">
    <property type="entry name" value="RNA POLYMERASE ECF-TYPE SIGMA FACTO"/>
    <property type="match status" value="1"/>
</dbReference>
<feature type="domain" description="RNA polymerase sigma factor 70 region 4 type 2" evidence="6">
    <location>
        <begin position="115"/>
        <end position="166"/>
    </location>
</feature>
<dbReference type="SUPFAM" id="SSF88946">
    <property type="entry name" value="Sigma2 domain of RNA polymerase sigma factors"/>
    <property type="match status" value="1"/>
</dbReference>
<keyword evidence="4" id="KW-0804">Transcription</keyword>
<dbReference type="Gene3D" id="1.10.1740.10">
    <property type="match status" value="1"/>
</dbReference>
<organism evidence="7 8">
    <name type="scientific">Aquimarina mytili</name>
    <dbReference type="NCBI Taxonomy" id="874423"/>
    <lineage>
        <taxon>Bacteria</taxon>
        <taxon>Pseudomonadati</taxon>
        <taxon>Bacteroidota</taxon>
        <taxon>Flavobacteriia</taxon>
        <taxon>Flavobacteriales</taxon>
        <taxon>Flavobacteriaceae</taxon>
        <taxon>Aquimarina</taxon>
    </lineage>
</organism>
<dbReference type="InterPro" id="IPR007627">
    <property type="entry name" value="RNA_pol_sigma70_r2"/>
</dbReference>
<gene>
    <name evidence="7" type="ORF">JJQ60_12135</name>
</gene>
<evidence type="ECO:0000256" key="1">
    <source>
        <dbReference type="ARBA" id="ARBA00010641"/>
    </source>
</evidence>
<dbReference type="Pfam" id="PF04542">
    <property type="entry name" value="Sigma70_r2"/>
    <property type="match status" value="1"/>
</dbReference>
<dbReference type="NCBIfam" id="TIGR02937">
    <property type="entry name" value="sigma70-ECF"/>
    <property type="match status" value="1"/>
</dbReference>
<feature type="domain" description="RNA polymerase sigma-70 region 2" evidence="5">
    <location>
        <begin position="18"/>
        <end position="82"/>
    </location>
</feature>
<evidence type="ECO:0000256" key="2">
    <source>
        <dbReference type="ARBA" id="ARBA00023015"/>
    </source>
</evidence>
<name>A0A937DB62_9FLAO</name>
<dbReference type="CDD" id="cd06171">
    <property type="entry name" value="Sigma70_r4"/>
    <property type="match status" value="1"/>
</dbReference>
<comment type="caution">
    <text evidence="7">The sequence shown here is derived from an EMBL/GenBank/DDBJ whole genome shotgun (WGS) entry which is preliminary data.</text>
</comment>
<dbReference type="PANTHER" id="PTHR43133:SF46">
    <property type="entry name" value="RNA POLYMERASE SIGMA-70 FACTOR ECF SUBFAMILY"/>
    <property type="match status" value="1"/>
</dbReference>
<evidence type="ECO:0000313" key="8">
    <source>
        <dbReference type="Proteomes" id="UP000651057"/>
    </source>
</evidence>
<reference evidence="7" key="1">
    <citation type="submission" date="2021-01" db="EMBL/GenBank/DDBJ databases">
        <authorList>
            <person name="Zhong Y.L."/>
        </authorList>
    </citation>
    <scope>NUCLEOTIDE SEQUENCE</scope>
    <source>
        <strain evidence="7">KCTC 23302</strain>
    </source>
</reference>
<evidence type="ECO:0000259" key="5">
    <source>
        <dbReference type="Pfam" id="PF04542"/>
    </source>
</evidence>
<dbReference type="InterPro" id="IPR013325">
    <property type="entry name" value="RNA_pol_sigma_r2"/>
</dbReference>
<proteinExistence type="inferred from homology"/>
<evidence type="ECO:0000313" key="7">
    <source>
        <dbReference type="EMBL" id="MBL0684268.1"/>
    </source>
</evidence>
<dbReference type="GO" id="GO:0016987">
    <property type="term" value="F:sigma factor activity"/>
    <property type="evidence" value="ECO:0007669"/>
    <property type="project" value="UniProtKB-KW"/>
</dbReference>
<keyword evidence="2" id="KW-0805">Transcription regulation</keyword>
<comment type="similarity">
    <text evidence="1">Belongs to the sigma-70 factor family. ECF subfamily.</text>
</comment>
<protein>
    <submittedName>
        <fullName evidence="7">RNA polymerase sigma-70 factor</fullName>
    </submittedName>
</protein>
<dbReference type="GO" id="GO:0006352">
    <property type="term" value="P:DNA-templated transcription initiation"/>
    <property type="evidence" value="ECO:0007669"/>
    <property type="project" value="InterPro"/>
</dbReference>
<dbReference type="InterPro" id="IPR039425">
    <property type="entry name" value="RNA_pol_sigma-70-like"/>
</dbReference>
<dbReference type="NCBIfam" id="TIGR02985">
    <property type="entry name" value="Sig70_bacteroi1"/>
    <property type="match status" value="1"/>
</dbReference>
<dbReference type="GO" id="GO:0003677">
    <property type="term" value="F:DNA binding"/>
    <property type="evidence" value="ECO:0007669"/>
    <property type="project" value="InterPro"/>
</dbReference>
<dbReference type="EMBL" id="JAERQJ010000004">
    <property type="protein sequence ID" value="MBL0684268.1"/>
    <property type="molecule type" value="Genomic_DNA"/>
</dbReference>
<keyword evidence="8" id="KW-1185">Reference proteome</keyword>
<dbReference type="InterPro" id="IPR014327">
    <property type="entry name" value="RNA_pol_sigma70_bacteroid"/>
</dbReference>
<dbReference type="InterPro" id="IPR014284">
    <property type="entry name" value="RNA_pol_sigma-70_dom"/>
</dbReference>
<dbReference type="Pfam" id="PF08281">
    <property type="entry name" value="Sigma70_r4_2"/>
    <property type="match status" value="1"/>
</dbReference>
<dbReference type="AlphaFoldDB" id="A0A937DB62"/>
<evidence type="ECO:0000259" key="6">
    <source>
        <dbReference type="Pfam" id="PF08281"/>
    </source>
</evidence>
<dbReference type="Proteomes" id="UP000651057">
    <property type="component" value="Unassembled WGS sequence"/>
</dbReference>
<dbReference type="RefSeq" id="WP_201920132.1">
    <property type="nucleotide sequence ID" value="NZ_BAABAX010000003.1"/>
</dbReference>